<dbReference type="EMBL" id="CP036432">
    <property type="protein sequence ID" value="QDV86039.1"/>
    <property type="molecule type" value="Genomic_DNA"/>
</dbReference>
<dbReference type="InterPro" id="IPR002197">
    <property type="entry name" value="HTH_Fis"/>
</dbReference>
<name>A0ABX5XVH7_9BACT</name>
<keyword evidence="1" id="KW-0547">Nucleotide-binding</keyword>
<dbReference type="Gene3D" id="3.40.50.300">
    <property type="entry name" value="P-loop containing nucleotide triphosphate hydrolases"/>
    <property type="match status" value="1"/>
</dbReference>
<dbReference type="SMART" id="SM00382">
    <property type="entry name" value="AAA"/>
    <property type="match status" value="1"/>
</dbReference>
<dbReference type="InterPro" id="IPR058031">
    <property type="entry name" value="AAA_lid_NorR"/>
</dbReference>
<dbReference type="Pfam" id="PF00158">
    <property type="entry name" value="Sigma54_activat"/>
    <property type="match status" value="1"/>
</dbReference>
<dbReference type="InterPro" id="IPR001789">
    <property type="entry name" value="Sig_transdc_resp-reg_receiver"/>
</dbReference>
<proteinExistence type="predicted"/>
<keyword evidence="3" id="KW-0805">Transcription regulation</keyword>
<dbReference type="InterPro" id="IPR011006">
    <property type="entry name" value="CheY-like_superfamily"/>
</dbReference>
<dbReference type="PANTHER" id="PTHR32071">
    <property type="entry name" value="TRANSCRIPTIONAL REGULATORY PROTEIN"/>
    <property type="match status" value="1"/>
</dbReference>
<keyword evidence="2" id="KW-0067">ATP-binding</keyword>
<dbReference type="InterPro" id="IPR002078">
    <property type="entry name" value="Sigma_54_int"/>
</dbReference>
<dbReference type="InterPro" id="IPR025944">
    <property type="entry name" value="Sigma_54_int_dom_CS"/>
</dbReference>
<dbReference type="CDD" id="cd00009">
    <property type="entry name" value="AAA"/>
    <property type="match status" value="1"/>
</dbReference>
<evidence type="ECO:0000259" key="7">
    <source>
        <dbReference type="PROSITE" id="PS50110"/>
    </source>
</evidence>
<keyword evidence="9" id="KW-1185">Reference proteome</keyword>
<evidence type="ECO:0000256" key="1">
    <source>
        <dbReference type="ARBA" id="ARBA00022741"/>
    </source>
</evidence>
<dbReference type="PROSITE" id="PS00688">
    <property type="entry name" value="SIGMA54_INTERACT_3"/>
    <property type="match status" value="1"/>
</dbReference>
<dbReference type="PROSITE" id="PS50110">
    <property type="entry name" value="RESPONSE_REGULATORY"/>
    <property type="match status" value="1"/>
</dbReference>
<dbReference type="Proteomes" id="UP000318081">
    <property type="component" value="Chromosome"/>
</dbReference>
<evidence type="ECO:0000256" key="2">
    <source>
        <dbReference type="ARBA" id="ARBA00022840"/>
    </source>
</evidence>
<protein>
    <submittedName>
        <fullName evidence="8">Transcriptional regulatory protein ZraR</fullName>
    </submittedName>
</protein>
<feature type="domain" description="Response regulatory" evidence="7">
    <location>
        <begin position="8"/>
        <end position="121"/>
    </location>
</feature>
<dbReference type="SUPFAM" id="SSF52172">
    <property type="entry name" value="CheY-like"/>
    <property type="match status" value="1"/>
</dbReference>
<dbReference type="PROSITE" id="PS00675">
    <property type="entry name" value="SIGMA54_INTERACT_1"/>
    <property type="match status" value="1"/>
</dbReference>
<evidence type="ECO:0000313" key="8">
    <source>
        <dbReference type="EMBL" id="QDV86039.1"/>
    </source>
</evidence>
<gene>
    <name evidence="8" type="primary">zraR_8</name>
    <name evidence="8" type="ORF">TBK1r_50560</name>
</gene>
<dbReference type="InterPro" id="IPR003593">
    <property type="entry name" value="AAA+_ATPase"/>
</dbReference>
<sequence>MTEQRAWKILIVDDDADSRASTAQWLQRRGYNPVTVADGESAMEMIEEGVAVVVTDLKMPKTDGLALLDVAKRKAPHAIVIVVSGVESVNAAIAALKAGADDFLPKPVNLNELTERIESSLRRRAMAEQIAELQSQLTQQRGLDNMIGTSASIRALFEKIRLVADTKSTVLITGESGTGKELVARSIHRLSRRAAKPLIAVNCAALPESLVESELFGHKKGAFTGATADRKGLFETAGGGTLFVDEIGELDLSLQAKFLRALENRTVMPIGGSKEIDVDVRLVAATNRELLQQVQNKEFREDLYFRLKVVELALPPLRERKDDIPLLIRHFIDQISTENERPVKDISTAALEAMKAYKWPGNVRELRNTLEGIIVLTLDEIIDEQHLPPHITGAESAQAIIQPGMTLAEIEREAIRRTLEHTSGHRTRAAELLGISVRTLQRKLKEFDLESNR</sequence>
<evidence type="ECO:0000259" key="6">
    <source>
        <dbReference type="PROSITE" id="PS50045"/>
    </source>
</evidence>
<dbReference type="InterPro" id="IPR025662">
    <property type="entry name" value="Sigma_54_int_dom_ATP-bd_1"/>
</dbReference>
<dbReference type="InterPro" id="IPR027417">
    <property type="entry name" value="P-loop_NTPase"/>
</dbReference>
<dbReference type="SMART" id="SM00448">
    <property type="entry name" value="REC"/>
    <property type="match status" value="1"/>
</dbReference>
<evidence type="ECO:0000256" key="4">
    <source>
        <dbReference type="ARBA" id="ARBA00023163"/>
    </source>
</evidence>
<keyword evidence="4" id="KW-0804">Transcription</keyword>
<evidence type="ECO:0000313" key="9">
    <source>
        <dbReference type="Proteomes" id="UP000318081"/>
    </source>
</evidence>
<dbReference type="InterPro" id="IPR009057">
    <property type="entry name" value="Homeodomain-like_sf"/>
</dbReference>
<dbReference type="PROSITE" id="PS50045">
    <property type="entry name" value="SIGMA54_INTERACT_4"/>
    <property type="match status" value="1"/>
</dbReference>
<evidence type="ECO:0000256" key="3">
    <source>
        <dbReference type="ARBA" id="ARBA00023015"/>
    </source>
</evidence>
<dbReference type="RefSeq" id="WP_145216593.1">
    <property type="nucleotide sequence ID" value="NZ_CP036432.1"/>
</dbReference>
<evidence type="ECO:0000256" key="5">
    <source>
        <dbReference type="PROSITE-ProRule" id="PRU00169"/>
    </source>
</evidence>
<dbReference type="Pfam" id="PF00072">
    <property type="entry name" value="Response_reg"/>
    <property type="match status" value="1"/>
</dbReference>
<reference evidence="8 9" key="1">
    <citation type="submission" date="2019-02" db="EMBL/GenBank/DDBJ databases">
        <title>Deep-cultivation of Planctomycetes and their phenomic and genomic characterization uncovers novel biology.</title>
        <authorList>
            <person name="Wiegand S."/>
            <person name="Jogler M."/>
            <person name="Boedeker C."/>
            <person name="Pinto D."/>
            <person name="Vollmers J."/>
            <person name="Rivas-Marin E."/>
            <person name="Kohn T."/>
            <person name="Peeters S.H."/>
            <person name="Heuer A."/>
            <person name="Rast P."/>
            <person name="Oberbeckmann S."/>
            <person name="Bunk B."/>
            <person name="Jeske O."/>
            <person name="Meyerdierks A."/>
            <person name="Storesund J.E."/>
            <person name="Kallscheuer N."/>
            <person name="Luecker S."/>
            <person name="Lage O.M."/>
            <person name="Pohl T."/>
            <person name="Merkel B.J."/>
            <person name="Hornburger P."/>
            <person name="Mueller R.-W."/>
            <person name="Bruemmer F."/>
            <person name="Labrenz M."/>
            <person name="Spormann A.M."/>
            <person name="Op den Camp H."/>
            <person name="Overmann J."/>
            <person name="Amann R."/>
            <person name="Jetten M.S.M."/>
            <person name="Mascher T."/>
            <person name="Medema M.H."/>
            <person name="Devos D.P."/>
            <person name="Kaster A.-K."/>
            <person name="Ovreas L."/>
            <person name="Rohde M."/>
            <person name="Galperin M.Y."/>
            <person name="Jogler C."/>
        </authorList>
    </citation>
    <scope>NUCLEOTIDE SEQUENCE [LARGE SCALE GENOMIC DNA]</scope>
    <source>
        <strain evidence="8 9">TBK1r</strain>
    </source>
</reference>
<dbReference type="Gene3D" id="1.10.10.60">
    <property type="entry name" value="Homeodomain-like"/>
    <property type="match status" value="1"/>
</dbReference>
<feature type="domain" description="Sigma-54 factor interaction" evidence="6">
    <location>
        <begin position="146"/>
        <end position="375"/>
    </location>
</feature>
<dbReference type="SUPFAM" id="SSF52540">
    <property type="entry name" value="P-loop containing nucleoside triphosphate hydrolases"/>
    <property type="match status" value="1"/>
</dbReference>
<dbReference type="Pfam" id="PF25601">
    <property type="entry name" value="AAA_lid_14"/>
    <property type="match status" value="1"/>
</dbReference>
<organism evidence="8 9">
    <name type="scientific">Stieleria magnilauensis</name>
    <dbReference type="NCBI Taxonomy" id="2527963"/>
    <lineage>
        <taxon>Bacteria</taxon>
        <taxon>Pseudomonadati</taxon>
        <taxon>Planctomycetota</taxon>
        <taxon>Planctomycetia</taxon>
        <taxon>Pirellulales</taxon>
        <taxon>Pirellulaceae</taxon>
        <taxon>Stieleria</taxon>
    </lineage>
</organism>
<dbReference type="Gene3D" id="3.40.50.2300">
    <property type="match status" value="1"/>
</dbReference>
<dbReference type="SUPFAM" id="SSF46689">
    <property type="entry name" value="Homeodomain-like"/>
    <property type="match status" value="1"/>
</dbReference>
<dbReference type="Gene3D" id="1.10.8.60">
    <property type="match status" value="1"/>
</dbReference>
<feature type="modified residue" description="4-aspartylphosphate" evidence="5">
    <location>
        <position position="56"/>
    </location>
</feature>
<dbReference type="PRINTS" id="PR01590">
    <property type="entry name" value="HTHFIS"/>
</dbReference>
<keyword evidence="5" id="KW-0597">Phosphoprotein</keyword>
<accession>A0ABX5XVH7</accession>
<dbReference type="Pfam" id="PF02954">
    <property type="entry name" value="HTH_8"/>
    <property type="match status" value="1"/>
</dbReference>